<dbReference type="InterPro" id="IPR036873">
    <property type="entry name" value="Rhodanese-like_dom_sf"/>
</dbReference>
<dbReference type="Gene3D" id="3.40.250.10">
    <property type="entry name" value="Rhodanese-like domain"/>
    <property type="match status" value="1"/>
</dbReference>
<dbReference type="EMBL" id="CAJMXA010003301">
    <property type="protein sequence ID" value="CAE6493280.1"/>
    <property type="molecule type" value="Genomic_DNA"/>
</dbReference>
<accession>A0A8H3CT95</accession>
<comment type="caution">
    <text evidence="2">The sequence shown here is derived from an EMBL/GenBank/DDBJ whole genome shotgun (WGS) entry which is preliminary data.</text>
</comment>
<dbReference type="GO" id="GO:0004725">
    <property type="term" value="F:protein tyrosine phosphatase activity"/>
    <property type="evidence" value="ECO:0007669"/>
    <property type="project" value="TreeGrafter"/>
</dbReference>
<evidence type="ECO:0000313" key="2">
    <source>
        <dbReference type="EMBL" id="CAE6493280.1"/>
    </source>
</evidence>
<reference evidence="2" key="1">
    <citation type="submission" date="2021-01" db="EMBL/GenBank/DDBJ databases">
        <authorList>
            <person name="Kaushik A."/>
        </authorList>
    </citation>
    <scope>NUCLEOTIDE SEQUENCE</scope>
    <source>
        <strain evidence="2">AG6-10EEA</strain>
    </source>
</reference>
<evidence type="ECO:0000313" key="3">
    <source>
        <dbReference type="Proteomes" id="UP000663853"/>
    </source>
</evidence>
<evidence type="ECO:0000259" key="1">
    <source>
        <dbReference type="PROSITE" id="PS50206"/>
    </source>
</evidence>
<dbReference type="Pfam" id="PF00581">
    <property type="entry name" value="Rhodanese"/>
    <property type="match status" value="1"/>
</dbReference>
<dbReference type="SUPFAM" id="SSF52821">
    <property type="entry name" value="Rhodanese/Cell cycle control phosphatase"/>
    <property type="match status" value="1"/>
</dbReference>
<dbReference type="PANTHER" id="PTHR10828:SF38">
    <property type="entry name" value="ARSENICAL-RESISTANCE PROTEIN 2-RELATED"/>
    <property type="match status" value="1"/>
</dbReference>
<gene>
    <name evidence="2" type="ORF">RDB_LOCUS103731</name>
</gene>
<dbReference type="PROSITE" id="PS50206">
    <property type="entry name" value="RHODANESE_3"/>
    <property type="match status" value="1"/>
</dbReference>
<feature type="domain" description="Rhodanese" evidence="1">
    <location>
        <begin position="22"/>
        <end position="121"/>
    </location>
</feature>
<dbReference type="Proteomes" id="UP000663853">
    <property type="component" value="Unassembled WGS sequence"/>
</dbReference>
<name>A0A8H3CT95_9AGAM</name>
<dbReference type="GO" id="GO:0005737">
    <property type="term" value="C:cytoplasm"/>
    <property type="evidence" value="ECO:0007669"/>
    <property type="project" value="TreeGrafter"/>
</dbReference>
<protein>
    <recommendedName>
        <fullName evidence="1">Rhodanese domain-containing protein</fullName>
    </recommendedName>
</protein>
<dbReference type="GO" id="GO:0005634">
    <property type="term" value="C:nucleus"/>
    <property type="evidence" value="ECO:0007669"/>
    <property type="project" value="TreeGrafter"/>
</dbReference>
<sequence>MTSFHYISPTELSELMKSGKKPMKDYAIIDVRDDDFIGGNIVGCIQAPSLKFLETVDNLVSKTKDVPIIIFHCTLSQLRGPKAATIYDETRTNMSEPGGSLPPQEIHVLQGGFAGFQDLFKGDPLLVEQWRKEVWEDCINDVLEED</sequence>
<dbReference type="AlphaFoldDB" id="A0A8H3CT95"/>
<proteinExistence type="predicted"/>
<dbReference type="InterPro" id="IPR001763">
    <property type="entry name" value="Rhodanese-like_dom"/>
</dbReference>
<organism evidence="2 3">
    <name type="scientific">Rhizoctonia solani</name>
    <dbReference type="NCBI Taxonomy" id="456999"/>
    <lineage>
        <taxon>Eukaryota</taxon>
        <taxon>Fungi</taxon>
        <taxon>Dikarya</taxon>
        <taxon>Basidiomycota</taxon>
        <taxon>Agaricomycotina</taxon>
        <taxon>Agaricomycetes</taxon>
        <taxon>Cantharellales</taxon>
        <taxon>Ceratobasidiaceae</taxon>
        <taxon>Rhizoctonia</taxon>
    </lineage>
</organism>
<dbReference type="PANTHER" id="PTHR10828">
    <property type="entry name" value="M-PHASE INDUCER PHOSPHATASE DUAL SPECIFICITY PHOSPHATASE CDC25"/>
    <property type="match status" value="1"/>
</dbReference>